<evidence type="ECO:0000313" key="3">
    <source>
        <dbReference type="Proteomes" id="UP000314294"/>
    </source>
</evidence>
<proteinExistence type="predicted"/>
<evidence type="ECO:0000313" key="2">
    <source>
        <dbReference type="EMBL" id="TNN68284.1"/>
    </source>
</evidence>
<accession>A0A4Z2HTG7</accession>
<comment type="caution">
    <text evidence="2">The sequence shown here is derived from an EMBL/GenBank/DDBJ whole genome shotgun (WGS) entry which is preliminary data.</text>
</comment>
<evidence type="ECO:0000256" key="1">
    <source>
        <dbReference type="SAM" id="MobiDB-lite"/>
    </source>
</evidence>
<reference evidence="2 3" key="1">
    <citation type="submission" date="2019-03" db="EMBL/GenBank/DDBJ databases">
        <title>First draft genome of Liparis tanakae, snailfish: a comprehensive survey of snailfish specific genes.</title>
        <authorList>
            <person name="Kim W."/>
            <person name="Song I."/>
            <person name="Jeong J.-H."/>
            <person name="Kim D."/>
            <person name="Kim S."/>
            <person name="Ryu S."/>
            <person name="Song J.Y."/>
            <person name="Lee S.K."/>
        </authorList>
    </citation>
    <scope>NUCLEOTIDE SEQUENCE [LARGE SCALE GENOMIC DNA]</scope>
    <source>
        <tissue evidence="2">Muscle</tissue>
    </source>
</reference>
<sequence length="70" mass="6974">MDRAASCRYGDASADIGAQPCCAHGEEEGGGIAAEVSRTSRSRQAVGAEPLGPMAGGSGRKPASPRVTIS</sequence>
<organism evidence="2 3">
    <name type="scientific">Liparis tanakae</name>
    <name type="common">Tanaka's snailfish</name>
    <dbReference type="NCBI Taxonomy" id="230148"/>
    <lineage>
        <taxon>Eukaryota</taxon>
        <taxon>Metazoa</taxon>
        <taxon>Chordata</taxon>
        <taxon>Craniata</taxon>
        <taxon>Vertebrata</taxon>
        <taxon>Euteleostomi</taxon>
        <taxon>Actinopterygii</taxon>
        <taxon>Neopterygii</taxon>
        <taxon>Teleostei</taxon>
        <taxon>Neoteleostei</taxon>
        <taxon>Acanthomorphata</taxon>
        <taxon>Eupercaria</taxon>
        <taxon>Perciformes</taxon>
        <taxon>Cottioidei</taxon>
        <taxon>Cottales</taxon>
        <taxon>Liparidae</taxon>
        <taxon>Liparis</taxon>
    </lineage>
</organism>
<name>A0A4Z2HTG7_9TELE</name>
<gene>
    <name evidence="2" type="ORF">EYF80_021467</name>
</gene>
<protein>
    <submittedName>
        <fullName evidence="2">Uncharacterized protein</fullName>
    </submittedName>
</protein>
<dbReference type="Proteomes" id="UP000314294">
    <property type="component" value="Unassembled WGS sequence"/>
</dbReference>
<dbReference type="EMBL" id="SRLO01000192">
    <property type="protein sequence ID" value="TNN68284.1"/>
    <property type="molecule type" value="Genomic_DNA"/>
</dbReference>
<dbReference type="AlphaFoldDB" id="A0A4Z2HTG7"/>
<feature type="region of interest" description="Disordered" evidence="1">
    <location>
        <begin position="25"/>
        <end position="70"/>
    </location>
</feature>
<keyword evidence="3" id="KW-1185">Reference proteome</keyword>